<dbReference type="InterPro" id="IPR002559">
    <property type="entry name" value="Transposase_11"/>
</dbReference>
<proteinExistence type="predicted"/>
<name>A0A5J4R7Q7_9ZZZZ</name>
<evidence type="ECO:0000256" key="1">
    <source>
        <dbReference type="ARBA" id="ARBA00003544"/>
    </source>
</evidence>
<dbReference type="Pfam" id="PF05598">
    <property type="entry name" value="DUF772"/>
    <property type="match status" value="1"/>
</dbReference>
<feature type="region of interest" description="Disordered" evidence="4">
    <location>
        <begin position="160"/>
        <end position="183"/>
    </location>
</feature>
<feature type="domain" description="Transposase IS4-like" evidence="5">
    <location>
        <begin position="146"/>
        <end position="290"/>
    </location>
</feature>
<dbReference type="Pfam" id="PF01609">
    <property type="entry name" value="DDE_Tnp_1"/>
    <property type="match status" value="1"/>
</dbReference>
<sequence>MKYKSCGNIGLFDAYNHKEKLSKMGNPLEKLLKVVDFELFRAELEENLLNHNKKNKAGAKPYDVVMMFKSILLQRYYNLSDEQTEYQIVDCLSFRDFLGLLSGDQVTDARTIWLFKANLTKRGVVEQLFEEFATHLDALGLFVNEGQIIDASFVEVPRQRNTKEENKQIQDGNGEKLWDENPYKQPQKDIDARWTKKNGETFYGYKDHIKGDTKSKLIKTYTLTDAAVHDSQPTEDLPENCDKGQTLHADSAYSGEPIAKILESKGIENQIHEKGYRGKPLTDGQKASNKIKSKT</sequence>
<evidence type="ECO:0000256" key="2">
    <source>
        <dbReference type="ARBA" id="ARBA00023125"/>
    </source>
</evidence>
<dbReference type="PANTHER" id="PTHR35604">
    <property type="entry name" value="TRANSPOSASE INSH FOR INSERTION SEQUENCE ELEMENT IS5A-RELATED"/>
    <property type="match status" value="1"/>
</dbReference>
<dbReference type="PANTHER" id="PTHR35604:SF2">
    <property type="entry name" value="TRANSPOSASE INSH FOR INSERTION SEQUENCE ELEMENT IS5A-RELATED"/>
    <property type="match status" value="1"/>
</dbReference>
<organism evidence="7">
    <name type="scientific">termite gut metagenome</name>
    <dbReference type="NCBI Taxonomy" id="433724"/>
    <lineage>
        <taxon>unclassified sequences</taxon>
        <taxon>metagenomes</taxon>
        <taxon>organismal metagenomes</taxon>
    </lineage>
</organism>
<dbReference type="GO" id="GO:0003677">
    <property type="term" value="F:DNA binding"/>
    <property type="evidence" value="ECO:0007669"/>
    <property type="project" value="UniProtKB-KW"/>
</dbReference>
<dbReference type="NCBIfam" id="NF033581">
    <property type="entry name" value="transpos_IS5_4"/>
    <property type="match status" value="1"/>
</dbReference>
<feature type="region of interest" description="Disordered" evidence="4">
    <location>
        <begin position="265"/>
        <end position="295"/>
    </location>
</feature>
<evidence type="ECO:0000259" key="5">
    <source>
        <dbReference type="Pfam" id="PF01609"/>
    </source>
</evidence>
<keyword evidence="3" id="KW-0233">DNA recombination</keyword>
<dbReference type="GO" id="GO:0004803">
    <property type="term" value="F:transposase activity"/>
    <property type="evidence" value="ECO:0007669"/>
    <property type="project" value="InterPro"/>
</dbReference>
<comment type="caution">
    <text evidence="7">The sequence shown here is derived from an EMBL/GenBank/DDBJ whole genome shotgun (WGS) entry which is preliminary data.</text>
</comment>
<dbReference type="InterPro" id="IPR008490">
    <property type="entry name" value="Transposase_InsH_N"/>
</dbReference>
<feature type="compositionally biased region" description="Basic and acidic residues" evidence="4">
    <location>
        <begin position="265"/>
        <end position="276"/>
    </location>
</feature>
<protein>
    <recommendedName>
        <fullName evidence="8">Transposase IS4-like domain-containing protein</fullName>
    </recommendedName>
</protein>
<keyword evidence="2" id="KW-0238">DNA-binding</keyword>
<evidence type="ECO:0000256" key="4">
    <source>
        <dbReference type="SAM" id="MobiDB-lite"/>
    </source>
</evidence>
<gene>
    <name evidence="7" type="ORF">EZS27_022046</name>
</gene>
<dbReference type="InterPro" id="IPR047959">
    <property type="entry name" value="Transpos_IS5"/>
</dbReference>
<feature type="domain" description="Transposase InsH N-terminal" evidence="6">
    <location>
        <begin position="19"/>
        <end position="116"/>
    </location>
</feature>
<dbReference type="EMBL" id="SNRY01001699">
    <property type="protein sequence ID" value="KAA6329120.1"/>
    <property type="molecule type" value="Genomic_DNA"/>
</dbReference>
<dbReference type="AlphaFoldDB" id="A0A5J4R7Q7"/>
<comment type="function">
    <text evidence="1">Involved in the transposition of the insertion sequence IS5.</text>
</comment>
<dbReference type="GO" id="GO:0006313">
    <property type="term" value="P:DNA transposition"/>
    <property type="evidence" value="ECO:0007669"/>
    <property type="project" value="InterPro"/>
</dbReference>
<accession>A0A5J4R7Q7</accession>
<reference evidence="7" key="1">
    <citation type="submission" date="2019-03" db="EMBL/GenBank/DDBJ databases">
        <title>Single cell metagenomics reveals metabolic interactions within the superorganism composed of flagellate Streblomastix strix and complex community of Bacteroidetes bacteria on its surface.</title>
        <authorList>
            <person name="Treitli S.C."/>
            <person name="Kolisko M."/>
            <person name="Husnik F."/>
            <person name="Keeling P."/>
            <person name="Hampl V."/>
        </authorList>
    </citation>
    <scope>NUCLEOTIDE SEQUENCE</scope>
    <source>
        <strain evidence="7">STM</strain>
    </source>
</reference>
<evidence type="ECO:0008006" key="8">
    <source>
        <dbReference type="Google" id="ProtNLM"/>
    </source>
</evidence>
<evidence type="ECO:0000259" key="6">
    <source>
        <dbReference type="Pfam" id="PF05598"/>
    </source>
</evidence>
<evidence type="ECO:0000256" key="3">
    <source>
        <dbReference type="ARBA" id="ARBA00023172"/>
    </source>
</evidence>
<evidence type="ECO:0000313" key="7">
    <source>
        <dbReference type="EMBL" id="KAA6329120.1"/>
    </source>
</evidence>